<evidence type="ECO:0000313" key="4">
    <source>
        <dbReference type="Proteomes" id="UP000185783"/>
    </source>
</evidence>
<reference evidence="3 4" key="1">
    <citation type="submission" date="2016-03" db="EMBL/GenBank/DDBJ databases">
        <title>Genome sequence of Nesiotobacter sp. nov., a moderately halophilic alphaproteobacterium isolated from the Yellow Sea, China.</title>
        <authorList>
            <person name="Zhang G."/>
            <person name="Zhang R."/>
        </authorList>
    </citation>
    <scope>NUCLEOTIDE SEQUENCE [LARGE SCALE GENOMIC DNA]</scope>
    <source>
        <strain evidence="3 4">WB1-6</strain>
    </source>
</reference>
<dbReference type="RefSeq" id="WP_028481846.1">
    <property type="nucleotide sequence ID" value="NZ_LVVZ01000032.1"/>
</dbReference>
<gene>
    <name evidence="3" type="ORF">A3843_17025</name>
</gene>
<dbReference type="Gene3D" id="2.40.128.520">
    <property type="match status" value="1"/>
</dbReference>
<dbReference type="AlphaFoldDB" id="A0A1U7JDT2"/>
<feature type="domain" description="DUF2147" evidence="2">
    <location>
        <begin position="29"/>
        <end position="136"/>
    </location>
</feature>
<dbReference type="PANTHER" id="PTHR36919">
    <property type="entry name" value="BLR1215 PROTEIN"/>
    <property type="match status" value="1"/>
</dbReference>
<proteinExistence type="predicted"/>
<dbReference type="Proteomes" id="UP000185783">
    <property type="component" value="Unassembled WGS sequence"/>
</dbReference>
<sequence>MKTKLLNAVIALALTTAVASPALAADAKGTWQRENGSARIKISNCGNALCGNLVWLKNPRKDTENPDPALRTRNLVGSQTILGMKPSGTDSWKGKVYNAEDGKTYSGKMRLISANELKLEGCVLGGLICKGETWSRIK</sequence>
<feature type="signal peptide" evidence="1">
    <location>
        <begin position="1"/>
        <end position="24"/>
    </location>
</feature>
<dbReference type="PANTHER" id="PTHR36919:SF2">
    <property type="entry name" value="BLL6627 PROTEIN"/>
    <property type="match status" value="1"/>
</dbReference>
<evidence type="ECO:0000259" key="2">
    <source>
        <dbReference type="Pfam" id="PF09917"/>
    </source>
</evidence>
<dbReference type="EMBL" id="LVVZ01000032">
    <property type="protein sequence ID" value="OKL42877.1"/>
    <property type="molecule type" value="Genomic_DNA"/>
</dbReference>
<evidence type="ECO:0000256" key="1">
    <source>
        <dbReference type="SAM" id="SignalP"/>
    </source>
</evidence>
<protein>
    <recommendedName>
        <fullName evidence="2">DUF2147 domain-containing protein</fullName>
    </recommendedName>
</protein>
<feature type="chain" id="PRO_5010551198" description="DUF2147 domain-containing protein" evidence="1">
    <location>
        <begin position="25"/>
        <end position="138"/>
    </location>
</feature>
<accession>A0A1U7JDT2</accession>
<organism evidence="3 4">
    <name type="scientific">Pseudovibrio exalbescens</name>
    <dbReference type="NCBI Taxonomy" id="197461"/>
    <lineage>
        <taxon>Bacteria</taxon>
        <taxon>Pseudomonadati</taxon>
        <taxon>Pseudomonadota</taxon>
        <taxon>Alphaproteobacteria</taxon>
        <taxon>Hyphomicrobiales</taxon>
        <taxon>Stappiaceae</taxon>
        <taxon>Pseudovibrio</taxon>
    </lineage>
</organism>
<comment type="caution">
    <text evidence="3">The sequence shown here is derived from an EMBL/GenBank/DDBJ whole genome shotgun (WGS) entry which is preliminary data.</text>
</comment>
<dbReference type="InterPro" id="IPR019223">
    <property type="entry name" value="DUF2147"/>
</dbReference>
<dbReference type="Pfam" id="PF09917">
    <property type="entry name" value="DUF2147"/>
    <property type="match status" value="1"/>
</dbReference>
<keyword evidence="1" id="KW-0732">Signal</keyword>
<name>A0A1U7JDT2_9HYPH</name>
<keyword evidence="4" id="KW-1185">Reference proteome</keyword>
<evidence type="ECO:0000313" key="3">
    <source>
        <dbReference type="EMBL" id="OKL42877.1"/>
    </source>
</evidence>